<evidence type="ECO:0000313" key="5">
    <source>
        <dbReference type="EMBL" id="CAB5022707.1"/>
    </source>
</evidence>
<evidence type="ECO:0000313" key="3">
    <source>
        <dbReference type="EMBL" id="CAB4912698.1"/>
    </source>
</evidence>
<gene>
    <name evidence="2" type="ORF">UFOPK2683_00594</name>
    <name evidence="3" type="ORF">UFOPK3605_01229</name>
    <name evidence="4" type="ORF">UFOPK3897_01294</name>
    <name evidence="5" type="ORF">UFOPK4121_00765</name>
</gene>
<dbReference type="EMBL" id="CAFBPQ010000019">
    <property type="protein sequence ID" value="CAB5022707.1"/>
    <property type="molecule type" value="Genomic_DNA"/>
</dbReference>
<dbReference type="EMBL" id="CAEZYK010000024">
    <property type="protein sequence ID" value="CAB4720664.1"/>
    <property type="molecule type" value="Genomic_DNA"/>
</dbReference>
<dbReference type="EMBL" id="CAFBMM010000072">
    <property type="protein sequence ID" value="CAB4912698.1"/>
    <property type="molecule type" value="Genomic_DNA"/>
</dbReference>
<evidence type="ECO:0000313" key="2">
    <source>
        <dbReference type="EMBL" id="CAB4720664.1"/>
    </source>
</evidence>
<feature type="compositionally biased region" description="Polar residues" evidence="1">
    <location>
        <begin position="1"/>
        <end position="10"/>
    </location>
</feature>
<protein>
    <submittedName>
        <fullName evidence="3">Unannotated protein</fullName>
    </submittedName>
</protein>
<proteinExistence type="predicted"/>
<accession>A0A6J7H120</accession>
<feature type="compositionally biased region" description="Basic and acidic residues" evidence="1">
    <location>
        <begin position="12"/>
        <end position="23"/>
    </location>
</feature>
<name>A0A6J7H120_9ZZZZ</name>
<dbReference type="AlphaFoldDB" id="A0A6J7H120"/>
<evidence type="ECO:0000313" key="4">
    <source>
        <dbReference type="EMBL" id="CAB4984129.1"/>
    </source>
</evidence>
<evidence type="ECO:0000256" key="1">
    <source>
        <dbReference type="SAM" id="MobiDB-lite"/>
    </source>
</evidence>
<feature type="region of interest" description="Disordered" evidence="1">
    <location>
        <begin position="1"/>
        <end position="47"/>
    </location>
</feature>
<sequence length="79" mass="8853">MAGRQRTTFAKLQKERARQEKQSAKRAKRQGIELIPDIDPTPVADLNDPSTWRYADEIAAEEELVAEAESAPEAEVNES</sequence>
<reference evidence="3" key="1">
    <citation type="submission" date="2020-05" db="EMBL/GenBank/DDBJ databases">
        <authorList>
            <person name="Chiriac C."/>
            <person name="Salcher M."/>
            <person name="Ghai R."/>
            <person name="Kavagutti S V."/>
        </authorList>
    </citation>
    <scope>NUCLEOTIDE SEQUENCE</scope>
</reference>
<dbReference type="EMBL" id="CAFBOF010000036">
    <property type="protein sequence ID" value="CAB4984129.1"/>
    <property type="molecule type" value="Genomic_DNA"/>
</dbReference>
<organism evidence="3">
    <name type="scientific">freshwater metagenome</name>
    <dbReference type="NCBI Taxonomy" id="449393"/>
    <lineage>
        <taxon>unclassified sequences</taxon>
        <taxon>metagenomes</taxon>
        <taxon>ecological metagenomes</taxon>
    </lineage>
</organism>